<dbReference type="EC" id="3.3.2.10" evidence="3"/>
<sequence length="304" mass="32408">MPITPAGATIPEVTHHIAQVGTPVHYVTAGSSGSPVLLVHGFPESWWAFRGVIPLLAAEHRVIAVDLPGFGDSAHAATEFSSTFAAECLRRLIEHLDLGPVHLTGQDISGVTTFRLAATYPDLIRSFAAIETGLPGFGMEVLADVTHGGTWYIGVLAAPGIADMLMTGREREFLTEHAFPAMSASPDSITAQDLDEFTRVYAQPAGFAGASGLYRSMLVEGKQIQDMVAAAKLTMPVLSVGAGASRFTHDTMHAVATDVTEAALPDIRHLAALEDPQSLTETLLTFYRRLDQISSLRESRSATS</sequence>
<comment type="caution">
    <text evidence="3">The sequence shown here is derived from an EMBL/GenBank/DDBJ whole genome shotgun (WGS) entry which is preliminary data.</text>
</comment>
<dbReference type="Proteomes" id="UP000438448">
    <property type="component" value="Unassembled WGS sequence"/>
</dbReference>
<dbReference type="Gene3D" id="3.40.50.1820">
    <property type="entry name" value="alpha/beta hydrolase"/>
    <property type="match status" value="1"/>
</dbReference>
<dbReference type="InterPro" id="IPR000073">
    <property type="entry name" value="AB_hydrolase_1"/>
</dbReference>
<feature type="domain" description="AB hydrolase-1" evidence="2">
    <location>
        <begin position="35"/>
        <end position="132"/>
    </location>
</feature>
<evidence type="ECO:0000259" key="2">
    <source>
        <dbReference type="Pfam" id="PF00561"/>
    </source>
</evidence>
<dbReference type="GO" id="GO:0004301">
    <property type="term" value="F:epoxide hydrolase activity"/>
    <property type="evidence" value="ECO:0007669"/>
    <property type="project" value="UniProtKB-EC"/>
</dbReference>
<proteinExistence type="predicted"/>
<dbReference type="Pfam" id="PF00561">
    <property type="entry name" value="Abhydrolase_1"/>
    <property type="match status" value="1"/>
</dbReference>
<evidence type="ECO:0000313" key="4">
    <source>
        <dbReference type="Proteomes" id="UP000438448"/>
    </source>
</evidence>
<keyword evidence="4" id="KW-1185">Reference proteome</keyword>
<dbReference type="InterPro" id="IPR029058">
    <property type="entry name" value="AB_hydrolase_fold"/>
</dbReference>
<reference evidence="3 4" key="1">
    <citation type="submission" date="2019-10" db="EMBL/GenBank/DDBJ databases">
        <title>Nocardia macrotermitis sp. nov. and Nocardia aurantia sp. nov., isolated from the gut of fungus growing-termite Macrotermes natalensis.</title>
        <authorList>
            <person name="Benndorf R."/>
            <person name="Schwitalla J."/>
            <person name="Martin K."/>
            <person name="De Beer W."/>
            <person name="Kaster A.-K."/>
            <person name="Vollmers J."/>
            <person name="Poulsen M."/>
            <person name="Beemelmanns C."/>
        </authorList>
    </citation>
    <scope>NUCLEOTIDE SEQUENCE [LARGE SCALE GENOMIC DNA]</scope>
    <source>
        <strain evidence="3 4">RB20</strain>
    </source>
</reference>
<name>A0A7K0D8P5_9NOCA</name>
<dbReference type="PRINTS" id="PR00111">
    <property type="entry name" value="ABHYDROLASE"/>
</dbReference>
<dbReference type="RefSeq" id="WP_153413459.1">
    <property type="nucleotide sequence ID" value="NZ_WEGK01000012.1"/>
</dbReference>
<accession>A0A7K0D8P5</accession>
<protein>
    <submittedName>
        <fullName evidence="3">Soluble epoxide hydrolase</fullName>
        <ecNumber evidence="3">3.3.2.10</ecNumber>
    </submittedName>
</protein>
<dbReference type="AlphaFoldDB" id="A0A7K0D8P5"/>
<dbReference type="SUPFAM" id="SSF53474">
    <property type="entry name" value="alpha/beta-Hydrolases"/>
    <property type="match status" value="1"/>
</dbReference>
<dbReference type="EMBL" id="WEGK01000012">
    <property type="protein sequence ID" value="MQY22136.1"/>
    <property type="molecule type" value="Genomic_DNA"/>
</dbReference>
<keyword evidence="1 3" id="KW-0378">Hydrolase</keyword>
<dbReference type="PRINTS" id="PR00412">
    <property type="entry name" value="EPOXHYDRLASE"/>
</dbReference>
<dbReference type="PANTHER" id="PTHR43329">
    <property type="entry name" value="EPOXIDE HYDROLASE"/>
    <property type="match status" value="1"/>
</dbReference>
<organism evidence="3 4">
    <name type="scientific">Nocardia macrotermitis</name>
    <dbReference type="NCBI Taxonomy" id="2585198"/>
    <lineage>
        <taxon>Bacteria</taxon>
        <taxon>Bacillati</taxon>
        <taxon>Actinomycetota</taxon>
        <taxon>Actinomycetes</taxon>
        <taxon>Mycobacteriales</taxon>
        <taxon>Nocardiaceae</taxon>
        <taxon>Nocardia</taxon>
    </lineage>
</organism>
<gene>
    <name evidence="3" type="ORF">NRB20_52490</name>
</gene>
<dbReference type="InterPro" id="IPR000639">
    <property type="entry name" value="Epox_hydrolase-like"/>
</dbReference>
<dbReference type="OrthoDB" id="3507586at2"/>
<evidence type="ECO:0000313" key="3">
    <source>
        <dbReference type="EMBL" id="MQY22136.1"/>
    </source>
</evidence>
<evidence type="ECO:0000256" key="1">
    <source>
        <dbReference type="ARBA" id="ARBA00022801"/>
    </source>
</evidence>